<feature type="region of interest" description="Disordered" evidence="1">
    <location>
        <begin position="599"/>
        <end position="727"/>
    </location>
</feature>
<dbReference type="Pfam" id="PF05205">
    <property type="entry name" value="COMPASS-Shg1"/>
    <property type="match status" value="1"/>
</dbReference>
<feature type="compositionally biased region" description="Basic and acidic residues" evidence="1">
    <location>
        <begin position="361"/>
        <end position="392"/>
    </location>
</feature>
<feature type="compositionally biased region" description="Basic and acidic residues" evidence="1">
    <location>
        <begin position="307"/>
        <end position="353"/>
    </location>
</feature>
<name>A0A9N6ZE73_9CRUS</name>
<feature type="compositionally biased region" description="Basic and acidic residues" evidence="1">
    <location>
        <begin position="698"/>
        <end position="707"/>
    </location>
</feature>
<dbReference type="AlphaFoldDB" id="A0A9N6ZE73"/>
<feature type="compositionally biased region" description="Basic and acidic residues" evidence="1">
    <location>
        <begin position="246"/>
        <end position="266"/>
    </location>
</feature>
<feature type="region of interest" description="Disordered" evidence="1">
    <location>
        <begin position="545"/>
        <end position="580"/>
    </location>
</feature>
<dbReference type="PANTHER" id="PTHR31532:SF10">
    <property type="entry name" value="BIORIENTATION OF CHROMOSOMES IN CELL DIVISION PROTEIN 1-LIKE 1"/>
    <property type="match status" value="1"/>
</dbReference>
<evidence type="ECO:0000259" key="2">
    <source>
        <dbReference type="Pfam" id="PF05205"/>
    </source>
</evidence>
<organism evidence="3">
    <name type="scientific">Evadne anonyx</name>
    <dbReference type="NCBI Taxonomy" id="141404"/>
    <lineage>
        <taxon>Eukaryota</taxon>
        <taxon>Metazoa</taxon>
        <taxon>Ecdysozoa</taxon>
        <taxon>Arthropoda</taxon>
        <taxon>Crustacea</taxon>
        <taxon>Branchiopoda</taxon>
        <taxon>Diplostraca</taxon>
        <taxon>Cladocera</taxon>
        <taxon>Onychopoda</taxon>
        <taxon>Podonidae</taxon>
        <taxon>Evadne</taxon>
    </lineage>
</organism>
<sequence length="727" mass="82704">MDVTQLIQADPKFIDQIVNQIKSQGTFDQWRRECLADVDTKPAYQNLTSRVDNAVASFLNKQRWRPDMVKNQVRENLRRNILELGFIEKGVDRIVEQVVQPKILPLFNPAVESSIYKFLGINNPKHEKEETETENVNTLPKKVFRPMPVSVPIHTEDGTPPPGEEFDLEAITPSPETFPKLKKAASAEDLADEDRVDSPDSTSSDDFSSPEFEKLDIGSQSPKPTFLTEANEPEKEEKENEEIAQEDDHSDFRPKTEGHHSDRKPDEDEGNGLPNARYPSTSDPATVQDGVGNNTEPPKGSSSGQQHKSDKSKSSSGKSCDRSEERRRSSKERSRSKSESQHRSDRREHEHSSHRDHKKRREDNHKNRHRDSRDSRRDDSDRKHRSSSDRKQRDSKKSHRSDRDRYRDSKRRESESQRSKRSSHHGSSNSSKRKESDPDPSDHPQAMLWERPSEKPTALSDYLAQFPPSVFEVDHSSDSLDVDEHLTDVSASSVSSYEDSEAENFNIHLSEIEVDSEMEEMFVASGGRITYSNEISERCRSKANSYDYYPGDEVSPPKFEETHSDTKESGDNKRVRKLNSRYNDSYVGSEWKKMESIISSNHSSGHSNNLVRAKGEPHDFHDSGVSGSSPEEEEYPMADSKKMKVDDAELPSSPDSVESNPAGCDPGQSADPSEDAKDLYVFPNRTNRKTNGLKQPHQRYDDTDLYKPRPVITPSSRRSRRNSQPTP</sequence>
<evidence type="ECO:0000313" key="3">
    <source>
        <dbReference type="EMBL" id="CAG4642716.1"/>
    </source>
</evidence>
<protein>
    <submittedName>
        <fullName evidence="3">EOG090X0B7I</fullName>
    </submittedName>
</protein>
<feature type="compositionally biased region" description="Basic and acidic residues" evidence="1">
    <location>
        <begin position="432"/>
        <end position="442"/>
    </location>
</feature>
<reference evidence="3" key="1">
    <citation type="submission" date="2021-04" db="EMBL/GenBank/DDBJ databases">
        <authorList>
            <person name="Cornetti L."/>
        </authorList>
    </citation>
    <scope>NUCLEOTIDE SEQUENCE</scope>
</reference>
<dbReference type="GO" id="GO:0031297">
    <property type="term" value="P:replication fork processing"/>
    <property type="evidence" value="ECO:0007669"/>
    <property type="project" value="TreeGrafter"/>
</dbReference>
<evidence type="ECO:0000256" key="1">
    <source>
        <dbReference type="SAM" id="MobiDB-lite"/>
    </source>
</evidence>
<accession>A0A9N6ZE73</accession>
<feature type="compositionally biased region" description="Low complexity" evidence="1">
    <location>
        <begin position="599"/>
        <end position="609"/>
    </location>
</feature>
<dbReference type="PANTHER" id="PTHR31532">
    <property type="entry name" value="BIORIENTATION OF CHROMOSOMES IN CELL DIVISION 1 FAMILY MEMBER"/>
    <property type="match status" value="1"/>
</dbReference>
<dbReference type="EMBL" id="OC986061">
    <property type="protein sequence ID" value="CAG4642716.1"/>
    <property type="molecule type" value="Genomic_DNA"/>
</dbReference>
<proteinExistence type="predicted"/>
<feature type="region of interest" description="Disordered" evidence="1">
    <location>
        <begin position="150"/>
        <end position="461"/>
    </location>
</feature>
<feature type="compositionally biased region" description="Basic and acidic residues" evidence="1">
    <location>
        <begin position="613"/>
        <end position="622"/>
    </location>
</feature>
<feature type="compositionally biased region" description="Low complexity" evidence="1">
    <location>
        <begin position="199"/>
        <end position="210"/>
    </location>
</feature>
<gene>
    <name evidence="3" type="primary">EOG090X0B7I</name>
</gene>
<feature type="compositionally biased region" description="Basic and acidic residues" evidence="1">
    <location>
        <begin position="558"/>
        <end position="573"/>
    </location>
</feature>
<feature type="compositionally biased region" description="Basic and acidic residues" evidence="1">
    <location>
        <begin position="401"/>
        <end position="418"/>
    </location>
</feature>
<dbReference type="InterPro" id="IPR055264">
    <property type="entry name" value="BOD1/SHG1_dom"/>
</dbReference>
<feature type="domain" description="BOD1/SHG1" evidence="2">
    <location>
        <begin position="16"/>
        <end position="111"/>
    </location>
</feature>
<dbReference type="GO" id="GO:0048188">
    <property type="term" value="C:Set1C/COMPASS complex"/>
    <property type="evidence" value="ECO:0007669"/>
    <property type="project" value="TreeGrafter"/>
</dbReference>
<feature type="compositionally biased region" description="Polar residues" evidence="1">
    <location>
        <begin position="278"/>
        <end position="296"/>
    </location>
</feature>